<dbReference type="GO" id="GO:0000049">
    <property type="term" value="F:tRNA binding"/>
    <property type="evidence" value="ECO:0007669"/>
    <property type="project" value="UniProtKB-KW"/>
</dbReference>
<evidence type="ECO:0000256" key="16">
    <source>
        <dbReference type="ARBA" id="ARBA00048808"/>
    </source>
</evidence>
<dbReference type="eggNOG" id="KOG3843">
    <property type="taxonomic scope" value="Eukaryota"/>
</dbReference>
<dbReference type="InterPro" id="IPR019872">
    <property type="entry name" value="Sec-tRNA_Se_transferase"/>
</dbReference>
<evidence type="ECO:0000256" key="17">
    <source>
        <dbReference type="SAM" id="MobiDB-lite"/>
    </source>
</evidence>
<evidence type="ECO:0000256" key="2">
    <source>
        <dbReference type="ARBA" id="ARBA00002552"/>
    </source>
</evidence>
<gene>
    <name evidence="18" type="ORF">NCLIV_057930</name>
</gene>
<dbReference type="OMA" id="QCTKCCH"/>
<evidence type="ECO:0000256" key="13">
    <source>
        <dbReference type="ARBA" id="ARBA00030669"/>
    </source>
</evidence>
<keyword evidence="10" id="KW-0663">Pyridoxal phosphate</keyword>
<comment type="pathway">
    <text evidence="3">Aminoacyl-tRNA biosynthesis; selenocysteinyl-tRNA(Sec) biosynthesis; selenocysteinyl-tRNA(Sec) from L-seryl-tRNA(Sec) (archaeal/eukaryal route): step 2/2.</text>
</comment>
<dbReference type="PANTHER" id="PTHR12944">
    <property type="entry name" value="SOLUBLE LIVER ANTIGEN/LIVER PANCREAS ANTIGEN"/>
    <property type="match status" value="1"/>
</dbReference>
<dbReference type="InterPro" id="IPR015424">
    <property type="entry name" value="PyrdxlP-dep_Trfase"/>
</dbReference>
<dbReference type="EMBL" id="FR823392">
    <property type="protein sequence ID" value="CBZ55370.1"/>
    <property type="molecule type" value="Genomic_DNA"/>
</dbReference>
<comment type="similarity">
    <text evidence="4">Belongs to the SepSecS family.</text>
</comment>
<feature type="region of interest" description="Disordered" evidence="17">
    <location>
        <begin position="444"/>
        <end position="469"/>
    </location>
</feature>
<evidence type="ECO:0000256" key="11">
    <source>
        <dbReference type="ARBA" id="ARBA00022917"/>
    </source>
</evidence>
<evidence type="ECO:0000256" key="14">
    <source>
        <dbReference type="ARBA" id="ARBA00032048"/>
    </source>
</evidence>
<evidence type="ECO:0000256" key="9">
    <source>
        <dbReference type="ARBA" id="ARBA00022884"/>
    </source>
</evidence>
<dbReference type="PANTHER" id="PTHR12944:SF2">
    <property type="entry name" value="O-PHOSPHOSERYL-TRNA(SEC) SELENIUM TRANSFERASE"/>
    <property type="match status" value="1"/>
</dbReference>
<evidence type="ECO:0000256" key="12">
    <source>
        <dbReference type="ARBA" id="ARBA00023266"/>
    </source>
</evidence>
<comment type="cofactor">
    <cofactor evidence="1">
        <name>pyridoxal 5'-phosphate</name>
        <dbReference type="ChEBI" id="CHEBI:597326"/>
    </cofactor>
</comment>
<sequence>MEKGSFLRLAGDLIGKSYADIADEANHPVKCSKYSGVQRIFEKPAVAPVCCVCYAQARHSRAQQFRKLLEQRRLPEEPWGDLAVTLFLEELANADSNNHLGNVGVGEREGRIFSRLVAQRHFNFAHGIGRSGDIAALQPKAAGSSLLFALARRLALDALHICGVKAARAALPVPFATGLSLTLCFSSLRSVRPASARFIIFSRIDQKACLKSIYSAGFQAEVVEMIRAPGSFALQTDLAAIAAAIDRLKPENVLCVLSTTSTFAPREPDQVDAIARLCQEKGVAHVINNAYGLQCTKCCHLVDQAIRTGRVDAFVQSTDKNFLTPVGGAIIASGDPSSIQKIAATYPGRAGSGPILDLFITLLQMGNSPPVSFLILKSTVCFVPLGQAGLRQLLEERRELYRWFRSELEKVCDQIGSRILLTPNNRISIALDLSFLAEATRNEISRGRETRDESPGKRTEATDEEAREEEDRLLTFFGSALFKRRCSGLRVVPCYSPESSSSSPASAPKSRTLPATPSSASPPADCSSSTSSSTSSAPSSSSLGGEGRACASASESIERNAGKADRQTSEEGLLACPFKLEDQQARKAWRGNQKTICGHTFSNYGSHCENFPVPYCTVAVAIGAKKQELEDFLPRFLRVVEEIKKKARAGTK</sequence>
<feature type="compositionally biased region" description="Low complexity" evidence="17">
    <location>
        <begin position="497"/>
        <end position="542"/>
    </location>
</feature>
<dbReference type="FunCoup" id="F0VNS4">
    <property type="interactions" value="83"/>
</dbReference>
<accession>F0VNS4</accession>
<evidence type="ECO:0000256" key="6">
    <source>
        <dbReference type="ARBA" id="ARBA00021963"/>
    </source>
</evidence>
<dbReference type="SUPFAM" id="SSF53383">
    <property type="entry name" value="PLP-dependent transferases"/>
    <property type="match status" value="1"/>
</dbReference>
<evidence type="ECO:0000256" key="5">
    <source>
        <dbReference type="ARBA" id="ARBA00012464"/>
    </source>
</evidence>
<keyword evidence="19" id="KW-1185">Reference proteome</keyword>
<dbReference type="UniPathway" id="UPA00906">
    <property type="reaction ID" value="UER00898"/>
</dbReference>
<dbReference type="RefSeq" id="XP_003885398.1">
    <property type="nucleotide sequence ID" value="XM_003885349.1"/>
</dbReference>
<dbReference type="GO" id="GO:0001717">
    <property type="term" value="P:conversion of seryl-tRNAsec to selenocys-tRNAsec"/>
    <property type="evidence" value="ECO:0007669"/>
    <property type="project" value="InterPro"/>
</dbReference>
<dbReference type="VEuPathDB" id="ToxoDB:NCLIV_057930"/>
<reference evidence="19" key="1">
    <citation type="journal article" date="2012" name="PLoS Pathog.">
        <title>Comparative genomics of the apicomplexan parasites Toxoplasma gondii and Neospora caninum: Coccidia differing in host range and transmission strategy.</title>
        <authorList>
            <person name="Reid A.J."/>
            <person name="Vermont S.J."/>
            <person name="Cotton J.A."/>
            <person name="Harris D."/>
            <person name="Hill-Cawthorne G.A."/>
            <person name="Konen-Waisman S."/>
            <person name="Latham S.M."/>
            <person name="Mourier T."/>
            <person name="Norton R."/>
            <person name="Quail M.A."/>
            <person name="Sanders M."/>
            <person name="Shanmugam D."/>
            <person name="Sohal A."/>
            <person name="Wasmuth J.D."/>
            <person name="Brunk B."/>
            <person name="Grigg M.E."/>
            <person name="Howard J.C."/>
            <person name="Parkinson J."/>
            <person name="Roos D.S."/>
            <person name="Trees A.J."/>
            <person name="Berriman M."/>
            <person name="Pain A."/>
            <person name="Wastling J.M."/>
        </authorList>
    </citation>
    <scope>NUCLEOTIDE SEQUENCE [LARGE SCALE GENOMIC DNA]</scope>
    <source>
        <strain evidence="19">Liverpool</strain>
    </source>
</reference>
<dbReference type="InterPro" id="IPR008829">
    <property type="entry name" value="SepSecS/SepCysS"/>
</dbReference>
<dbReference type="GO" id="GO:0098621">
    <property type="term" value="F:O-phosphoseryl-tRNA(Sec) selenium transferase activity"/>
    <property type="evidence" value="ECO:0007669"/>
    <property type="project" value="UniProtKB-EC"/>
</dbReference>
<dbReference type="EC" id="2.9.1.2" evidence="5"/>
<dbReference type="OrthoDB" id="330769at2759"/>
<dbReference type="Proteomes" id="UP000007494">
    <property type="component" value="Chromosome XI"/>
</dbReference>
<keyword evidence="7" id="KW-0820">tRNA-binding</keyword>
<evidence type="ECO:0000256" key="10">
    <source>
        <dbReference type="ARBA" id="ARBA00022898"/>
    </source>
</evidence>
<evidence type="ECO:0000256" key="1">
    <source>
        <dbReference type="ARBA" id="ARBA00001933"/>
    </source>
</evidence>
<dbReference type="Gene3D" id="3.40.640.10">
    <property type="entry name" value="Type I PLP-dependent aspartate aminotransferase-like (Major domain)"/>
    <property type="match status" value="1"/>
</dbReference>
<comment type="catalytic activity">
    <reaction evidence="16">
        <text>O-phospho-L-seryl-tRNA(Sec) + selenophosphate + H2O = L-selenocysteinyl-tRNA(Sec) + 2 phosphate</text>
        <dbReference type="Rhea" id="RHEA:25041"/>
        <dbReference type="Rhea" id="RHEA-COMP:9743"/>
        <dbReference type="Rhea" id="RHEA-COMP:9947"/>
        <dbReference type="ChEBI" id="CHEBI:15377"/>
        <dbReference type="ChEBI" id="CHEBI:16144"/>
        <dbReference type="ChEBI" id="CHEBI:43474"/>
        <dbReference type="ChEBI" id="CHEBI:78551"/>
        <dbReference type="ChEBI" id="CHEBI:78573"/>
        <dbReference type="EC" id="2.9.1.2"/>
    </reaction>
</comment>
<organism evidence="18 19">
    <name type="scientific">Neospora caninum (strain Liverpool)</name>
    <dbReference type="NCBI Taxonomy" id="572307"/>
    <lineage>
        <taxon>Eukaryota</taxon>
        <taxon>Sar</taxon>
        <taxon>Alveolata</taxon>
        <taxon>Apicomplexa</taxon>
        <taxon>Conoidasida</taxon>
        <taxon>Coccidia</taxon>
        <taxon>Eucoccidiorida</taxon>
        <taxon>Eimeriorina</taxon>
        <taxon>Sarcocystidae</taxon>
        <taxon>Neospora</taxon>
    </lineage>
</organism>
<feature type="region of interest" description="Disordered" evidence="17">
    <location>
        <begin position="497"/>
        <end position="568"/>
    </location>
</feature>
<keyword evidence="11" id="KW-0648">Protein biosynthesis</keyword>
<evidence type="ECO:0000256" key="8">
    <source>
        <dbReference type="ARBA" id="ARBA00022679"/>
    </source>
</evidence>
<name>F0VNS4_NEOCL</name>
<evidence type="ECO:0000256" key="15">
    <source>
        <dbReference type="ARBA" id="ARBA00032693"/>
    </source>
</evidence>
<evidence type="ECO:0000256" key="7">
    <source>
        <dbReference type="ARBA" id="ARBA00022555"/>
    </source>
</evidence>
<evidence type="ECO:0000313" key="19">
    <source>
        <dbReference type="Proteomes" id="UP000007494"/>
    </source>
</evidence>
<keyword evidence="12" id="KW-0711">Selenium</keyword>
<dbReference type="GO" id="GO:0001514">
    <property type="term" value="P:selenocysteine incorporation"/>
    <property type="evidence" value="ECO:0007669"/>
    <property type="project" value="TreeGrafter"/>
</dbReference>
<keyword evidence="8" id="KW-0808">Transferase</keyword>
<dbReference type="InterPro" id="IPR015421">
    <property type="entry name" value="PyrdxlP-dep_Trfase_major"/>
</dbReference>
<feature type="compositionally biased region" description="Basic and acidic residues" evidence="17">
    <location>
        <begin position="444"/>
        <end position="461"/>
    </location>
</feature>
<evidence type="ECO:0000313" key="18">
    <source>
        <dbReference type="EMBL" id="CBZ55370.1"/>
    </source>
</evidence>
<keyword evidence="9" id="KW-0694">RNA-binding</keyword>
<evidence type="ECO:0000256" key="4">
    <source>
        <dbReference type="ARBA" id="ARBA00007037"/>
    </source>
</evidence>
<comment type="function">
    <text evidence="2">Converts O-phosphoseryl-tRNA(Sec) to selenocysteinyl-tRNA(Sec) required for selenoprotein biosynthesis.</text>
</comment>
<protein>
    <recommendedName>
        <fullName evidence="6">O-phosphoseryl-tRNA(Sec) selenium transferase</fullName>
        <ecNumber evidence="5">2.9.1.2</ecNumber>
    </recommendedName>
    <alternativeName>
        <fullName evidence="13">Selenocysteine synthase</fullName>
    </alternativeName>
    <alternativeName>
        <fullName evidence="14">Selenocysteinyl-tRNA(Sec) synthase</fullName>
    </alternativeName>
    <alternativeName>
        <fullName evidence="15">Sep-tRNA:Sec-tRNA synthase</fullName>
    </alternativeName>
</protein>
<proteinExistence type="inferred from homology"/>
<dbReference type="NCBIfam" id="TIGR03531">
    <property type="entry name" value="selenium_SpcS"/>
    <property type="match status" value="1"/>
</dbReference>
<dbReference type="AlphaFoldDB" id="F0VNS4"/>
<evidence type="ECO:0000256" key="3">
    <source>
        <dbReference type="ARBA" id="ARBA00004822"/>
    </source>
</evidence>
<dbReference type="GeneID" id="13440783"/>
<dbReference type="InParanoid" id="F0VNS4"/>
<feature type="compositionally biased region" description="Basic and acidic residues" evidence="17">
    <location>
        <begin position="556"/>
        <end position="568"/>
    </location>
</feature>
<dbReference type="Pfam" id="PF05889">
    <property type="entry name" value="SepSecS"/>
    <property type="match status" value="1"/>
</dbReference>